<evidence type="ECO:0000313" key="1">
    <source>
        <dbReference type="EMBL" id="KAI3826086.1"/>
    </source>
</evidence>
<accession>A0ACB9K1E3</accession>
<reference evidence="2" key="1">
    <citation type="journal article" date="2022" name="Mol. Ecol. Resour.">
        <title>The genomes of chicory, endive, great burdock and yacon provide insights into Asteraceae palaeo-polyploidization history and plant inulin production.</title>
        <authorList>
            <person name="Fan W."/>
            <person name="Wang S."/>
            <person name="Wang H."/>
            <person name="Wang A."/>
            <person name="Jiang F."/>
            <person name="Liu H."/>
            <person name="Zhao H."/>
            <person name="Xu D."/>
            <person name="Zhang Y."/>
        </authorList>
    </citation>
    <scope>NUCLEOTIDE SEQUENCE [LARGE SCALE GENOMIC DNA]</scope>
    <source>
        <strain evidence="2">cv. Yunnan</strain>
    </source>
</reference>
<reference evidence="1 2" key="2">
    <citation type="journal article" date="2022" name="Mol. Ecol. Resour.">
        <title>The genomes of chicory, endive, great burdock and yacon provide insights into Asteraceae paleo-polyploidization history and plant inulin production.</title>
        <authorList>
            <person name="Fan W."/>
            <person name="Wang S."/>
            <person name="Wang H."/>
            <person name="Wang A."/>
            <person name="Jiang F."/>
            <person name="Liu H."/>
            <person name="Zhao H."/>
            <person name="Xu D."/>
            <person name="Zhang Y."/>
        </authorList>
    </citation>
    <scope>NUCLEOTIDE SEQUENCE [LARGE SCALE GENOMIC DNA]</scope>
    <source>
        <strain evidence="2">cv. Yunnan</strain>
        <tissue evidence="1">Leaves</tissue>
    </source>
</reference>
<dbReference type="Proteomes" id="UP001056120">
    <property type="component" value="Linkage Group LG01"/>
</dbReference>
<dbReference type="EMBL" id="CM042018">
    <property type="protein sequence ID" value="KAI3826086.1"/>
    <property type="molecule type" value="Genomic_DNA"/>
</dbReference>
<protein>
    <submittedName>
        <fullName evidence="1">Uncharacterized protein</fullName>
    </submittedName>
</protein>
<comment type="caution">
    <text evidence="1">The sequence shown here is derived from an EMBL/GenBank/DDBJ whole genome shotgun (WGS) entry which is preliminary data.</text>
</comment>
<keyword evidence="2" id="KW-1185">Reference proteome</keyword>
<proteinExistence type="predicted"/>
<sequence>MKPTPFILSFLPFRSSPTSSFQSVLQKMIAPVGVSKARFLLSICTVPSNGKLEVEGIFGPPYYEWFKFNKEFTDYEKWKELVEKARSKKVNRRRRSKLIAKG</sequence>
<gene>
    <name evidence="1" type="ORF">L1987_00128</name>
</gene>
<organism evidence="1 2">
    <name type="scientific">Smallanthus sonchifolius</name>
    <dbReference type="NCBI Taxonomy" id="185202"/>
    <lineage>
        <taxon>Eukaryota</taxon>
        <taxon>Viridiplantae</taxon>
        <taxon>Streptophyta</taxon>
        <taxon>Embryophyta</taxon>
        <taxon>Tracheophyta</taxon>
        <taxon>Spermatophyta</taxon>
        <taxon>Magnoliopsida</taxon>
        <taxon>eudicotyledons</taxon>
        <taxon>Gunneridae</taxon>
        <taxon>Pentapetalae</taxon>
        <taxon>asterids</taxon>
        <taxon>campanulids</taxon>
        <taxon>Asterales</taxon>
        <taxon>Asteraceae</taxon>
        <taxon>Asteroideae</taxon>
        <taxon>Heliantheae alliance</taxon>
        <taxon>Millerieae</taxon>
        <taxon>Smallanthus</taxon>
    </lineage>
</organism>
<name>A0ACB9K1E3_9ASTR</name>
<evidence type="ECO:0000313" key="2">
    <source>
        <dbReference type="Proteomes" id="UP001056120"/>
    </source>
</evidence>